<accession>A0ABT2JXR2</accession>
<dbReference type="SUPFAM" id="SSF51338">
    <property type="entry name" value="Composite domain of metallo-dependent hydrolases"/>
    <property type="match status" value="1"/>
</dbReference>
<evidence type="ECO:0000259" key="4">
    <source>
        <dbReference type="Pfam" id="PF22039"/>
    </source>
</evidence>
<keyword evidence="1" id="KW-0479">Metal-binding</keyword>
<proteinExistence type="predicted"/>
<dbReference type="InterPro" id="IPR054418">
    <property type="entry name" value="MQNX/HUTI_composite_N"/>
</dbReference>
<dbReference type="InterPro" id="IPR011059">
    <property type="entry name" value="Metal-dep_hydrolase_composite"/>
</dbReference>
<evidence type="ECO:0000256" key="3">
    <source>
        <dbReference type="ARBA" id="ARBA00022833"/>
    </source>
</evidence>
<dbReference type="Gene3D" id="2.30.40.10">
    <property type="entry name" value="Urease, subunit C, domain 1"/>
    <property type="match status" value="1"/>
</dbReference>
<evidence type="ECO:0000256" key="2">
    <source>
        <dbReference type="ARBA" id="ARBA00022801"/>
    </source>
</evidence>
<dbReference type="RefSeq" id="WP_260219453.1">
    <property type="nucleotide sequence ID" value="NZ_JAJAGO010000009.1"/>
</dbReference>
<organism evidence="5 6">
    <name type="scientific">Streptomyces gossypii</name>
    <dbReference type="NCBI Taxonomy" id="2883101"/>
    <lineage>
        <taxon>Bacteria</taxon>
        <taxon>Bacillati</taxon>
        <taxon>Actinomycetota</taxon>
        <taxon>Actinomycetes</taxon>
        <taxon>Kitasatosporales</taxon>
        <taxon>Streptomycetaceae</taxon>
        <taxon>Streptomyces</taxon>
    </lineage>
</organism>
<reference evidence="5 6" key="1">
    <citation type="submission" date="2021-10" db="EMBL/GenBank/DDBJ databases">
        <title>Streptomyces gossypii sp. nov., isolated from soil collected from cotton field.</title>
        <authorList>
            <person name="Ge X."/>
            <person name="Chen X."/>
            <person name="Liu W."/>
        </authorList>
    </citation>
    <scope>NUCLEOTIDE SEQUENCE [LARGE SCALE GENOMIC DNA]</scope>
    <source>
        <strain evidence="5 6">N2-109</strain>
    </source>
</reference>
<evidence type="ECO:0000313" key="5">
    <source>
        <dbReference type="EMBL" id="MCT2592120.1"/>
    </source>
</evidence>
<dbReference type="Pfam" id="PF22039">
    <property type="entry name" value="HUTI_composite_bact"/>
    <property type="match status" value="1"/>
</dbReference>
<keyword evidence="2" id="KW-0378">Hydrolase</keyword>
<sequence length="219" mass="22197">MPTLHTAELLLPGAGLPPVRGGAVVLDGGVIEAVGPYGELAAAFPQARTRRWPGVLTPGLVHPGAAALLEDAYHPDPREADQLGTEPLSGPALAALAMDDTRWGGSARRGLQRLLACGVTAVVGPFRRAPVRTAVRRAGMVELRRPSPEGAAPVLDPLALVPPESAFAGTLAPGGRADLAAFALPAGADGSDPLAALRHAGAASCAATVLGGRLVHRTR</sequence>
<keyword evidence="3" id="KW-0862">Zinc</keyword>
<evidence type="ECO:0000313" key="6">
    <source>
        <dbReference type="Proteomes" id="UP001156389"/>
    </source>
</evidence>
<dbReference type="Proteomes" id="UP001156389">
    <property type="component" value="Unassembled WGS sequence"/>
</dbReference>
<feature type="domain" description="Aminodeoxyfutalosine deaminase/Imidazolonepropionase-like composite" evidence="4">
    <location>
        <begin position="22"/>
        <end position="47"/>
    </location>
</feature>
<comment type="caution">
    <text evidence="5">The sequence shown here is derived from an EMBL/GenBank/DDBJ whole genome shotgun (WGS) entry which is preliminary data.</text>
</comment>
<name>A0ABT2JXR2_9ACTN</name>
<evidence type="ECO:0000256" key="1">
    <source>
        <dbReference type="ARBA" id="ARBA00022723"/>
    </source>
</evidence>
<protein>
    <recommendedName>
        <fullName evidence="4">Aminodeoxyfutalosine deaminase/Imidazolonepropionase-like composite domain-containing protein</fullName>
    </recommendedName>
</protein>
<dbReference type="EMBL" id="JAJAGO010000009">
    <property type="protein sequence ID" value="MCT2592120.1"/>
    <property type="molecule type" value="Genomic_DNA"/>
</dbReference>
<keyword evidence="6" id="KW-1185">Reference proteome</keyword>
<gene>
    <name evidence="5" type="ORF">LHJ74_19800</name>
</gene>